<evidence type="ECO:0000313" key="1">
    <source>
        <dbReference type="EMBL" id="MCM2562885.1"/>
    </source>
</evidence>
<sequence length="297" mass="32314">MSYCSNRVIAVAHIVAERAHIPILIGVATDDPQAVHRVEGLFHDLIAKAKVEDWRITGDRNSVERVAKLALEATEGGKNQVLSGPWFSSHGMNKTRQQRVARQTPGAVVVEAVDLSDFIDFADTFVFKSTNARSQLIDFAATIMTGVSASDLKSRLSKVESGRARTDPSEMELAAIAFGEDPAPRTANRFLVEINKLSGVRPHRPAILSACLRALDSCSDAEEFHEISVSVREQQRVVGREIKGRAVGCTLLLKGLEADVVVLLDTDEFGPNDLYVALTRGARKIVVCSCSSVITFT</sequence>
<evidence type="ECO:0000313" key="2">
    <source>
        <dbReference type="Proteomes" id="UP001203036"/>
    </source>
</evidence>
<proteinExistence type="predicted"/>
<gene>
    <name evidence="1" type="ORF">M8744_12085</name>
</gene>
<keyword evidence="1" id="KW-0547">Nucleotide-binding</keyword>
<reference evidence="1" key="1">
    <citation type="submission" date="2022-06" db="EMBL/GenBank/DDBJ databases">
        <title>Lutimaribacter sp. EGI FJ00013, a novel bacterium isolated from a salt lake sediment enrichment.</title>
        <authorList>
            <person name="Gao L."/>
            <person name="Fang B.-Z."/>
            <person name="Li W.-J."/>
        </authorList>
    </citation>
    <scope>NUCLEOTIDE SEQUENCE</scope>
    <source>
        <strain evidence="1">EGI FJ00013</strain>
    </source>
</reference>
<name>A0ACC5ZXI0_9RHOB</name>
<comment type="caution">
    <text evidence="1">The sequence shown here is derived from an EMBL/GenBank/DDBJ whole genome shotgun (WGS) entry which is preliminary data.</text>
</comment>
<dbReference type="Proteomes" id="UP001203036">
    <property type="component" value="Unassembled WGS sequence"/>
</dbReference>
<organism evidence="1 2">
    <name type="scientific">Lutimaribacter degradans</name>
    <dbReference type="NCBI Taxonomy" id="2945989"/>
    <lineage>
        <taxon>Bacteria</taxon>
        <taxon>Pseudomonadati</taxon>
        <taxon>Pseudomonadota</taxon>
        <taxon>Alphaproteobacteria</taxon>
        <taxon>Rhodobacterales</taxon>
        <taxon>Roseobacteraceae</taxon>
        <taxon>Lutimaribacter</taxon>
    </lineage>
</organism>
<accession>A0ACC5ZXI0</accession>
<dbReference type="EMBL" id="JAMQGO010000007">
    <property type="protein sequence ID" value="MCM2562885.1"/>
    <property type="molecule type" value="Genomic_DNA"/>
</dbReference>
<protein>
    <submittedName>
        <fullName evidence="1">ATP-binding domain-containing protein</fullName>
    </submittedName>
</protein>
<keyword evidence="2" id="KW-1185">Reference proteome</keyword>
<keyword evidence="1" id="KW-0067">ATP-binding</keyword>